<evidence type="ECO:0000313" key="2">
    <source>
        <dbReference type="Proteomes" id="UP000198945"/>
    </source>
</evidence>
<sequence>MMDSLRELKQNENLVINSNNLEEEFDAYFDNVSKEDLIKGLSEAGIEIQDIEKDYLT</sequence>
<dbReference type="EMBL" id="FNEH01000023">
    <property type="protein sequence ID" value="SDJ02110.1"/>
    <property type="molecule type" value="Genomic_DNA"/>
</dbReference>
<dbReference type="Proteomes" id="UP000198945">
    <property type="component" value="Unassembled WGS sequence"/>
</dbReference>
<reference evidence="1 2" key="1">
    <citation type="submission" date="2016-10" db="EMBL/GenBank/DDBJ databases">
        <authorList>
            <person name="de Groot N.N."/>
        </authorList>
    </citation>
    <scope>NUCLEOTIDE SEQUENCE [LARGE SCALE GENOMIC DNA]</scope>
    <source>
        <strain evidence="1 2">WG7</strain>
    </source>
</reference>
<protein>
    <submittedName>
        <fullName evidence="1">Uncharacterized protein</fullName>
    </submittedName>
</protein>
<dbReference type="AlphaFoldDB" id="A0A1G8QDE0"/>
<name>A0A1G8QDE0_9FIRM</name>
<gene>
    <name evidence="1" type="ORF">SAMN04515654_12331</name>
</gene>
<accession>A0A1G8QDE0</accession>
<evidence type="ECO:0000313" key="1">
    <source>
        <dbReference type="EMBL" id="SDJ02110.1"/>
    </source>
</evidence>
<organism evidence="1 2">
    <name type="scientific">Halanaerobium congolense</name>
    <dbReference type="NCBI Taxonomy" id="54121"/>
    <lineage>
        <taxon>Bacteria</taxon>
        <taxon>Bacillati</taxon>
        <taxon>Bacillota</taxon>
        <taxon>Clostridia</taxon>
        <taxon>Halanaerobiales</taxon>
        <taxon>Halanaerobiaceae</taxon>
        <taxon>Halanaerobium</taxon>
    </lineage>
</organism>
<proteinExistence type="predicted"/>